<gene>
    <name evidence="2" type="ORF">FHR98_000733</name>
</gene>
<dbReference type="SUPFAM" id="SSF53474">
    <property type="entry name" value="alpha/beta-Hydrolases"/>
    <property type="match status" value="1"/>
</dbReference>
<name>A0A839SNT1_9PROT</name>
<evidence type="ECO:0000313" key="3">
    <source>
        <dbReference type="Proteomes" id="UP000581135"/>
    </source>
</evidence>
<dbReference type="InterPro" id="IPR000073">
    <property type="entry name" value="AB_hydrolase_1"/>
</dbReference>
<dbReference type="Gene3D" id="3.40.50.1820">
    <property type="entry name" value="alpha/beta hydrolase"/>
    <property type="match status" value="1"/>
</dbReference>
<evidence type="ECO:0000259" key="1">
    <source>
        <dbReference type="Pfam" id="PF12697"/>
    </source>
</evidence>
<dbReference type="InterPro" id="IPR050228">
    <property type="entry name" value="Carboxylesterase_BioH"/>
</dbReference>
<comment type="caution">
    <text evidence="2">The sequence shown here is derived from an EMBL/GenBank/DDBJ whole genome shotgun (WGS) entry which is preliminary data.</text>
</comment>
<dbReference type="EMBL" id="JACHXA010000002">
    <property type="protein sequence ID" value="MBB3064461.1"/>
    <property type="molecule type" value="Genomic_DNA"/>
</dbReference>
<evidence type="ECO:0000313" key="2">
    <source>
        <dbReference type="EMBL" id="MBB3064461.1"/>
    </source>
</evidence>
<protein>
    <submittedName>
        <fullName evidence="2">Pimeloyl-ACP methyl ester carboxylesterase</fullName>
    </submittedName>
</protein>
<dbReference type="AlphaFoldDB" id="A0A839SNT1"/>
<dbReference type="InterPro" id="IPR029058">
    <property type="entry name" value="AB_hydrolase_fold"/>
</dbReference>
<dbReference type="PANTHER" id="PTHR43194:SF2">
    <property type="entry name" value="PEROXISOMAL MEMBRANE PROTEIN LPX1"/>
    <property type="match status" value="1"/>
</dbReference>
<dbReference type="PANTHER" id="PTHR43194">
    <property type="entry name" value="HYDROLASE ALPHA/BETA FOLD FAMILY"/>
    <property type="match status" value="1"/>
</dbReference>
<reference evidence="2 3" key="1">
    <citation type="submission" date="2020-08" db="EMBL/GenBank/DDBJ databases">
        <title>Genomic Encyclopedia of Type Strains, Phase III (KMG-III): the genomes of soil and plant-associated and newly described type strains.</title>
        <authorList>
            <person name="Whitman W."/>
        </authorList>
    </citation>
    <scope>NUCLEOTIDE SEQUENCE [LARGE SCALE GENOMIC DNA]</scope>
    <source>
        <strain evidence="2 3">CECT 8803</strain>
    </source>
</reference>
<dbReference type="RefSeq" id="WP_183415287.1">
    <property type="nucleotide sequence ID" value="NZ_JACHXA010000002.1"/>
</dbReference>
<dbReference type="Proteomes" id="UP000581135">
    <property type="component" value="Unassembled WGS sequence"/>
</dbReference>
<sequence length="286" mass="31722">MTPRRDLKVRTKDGLRLHVEDWGDPLDDTAPLLCLSGLTRNTRDFRELAERHAPHRRVVTFDYRGRGRSDRDSNWRNYRPEVYLDDVFQVIAATNLHHFVVVGTSLGGLLTMGMGLLMPAAFKAAVINDIGPDFTPGGVERILAAIGEDKPQADWPDAMAHIASNFPPGSYPRADENTYRKLAETAFKAGDDGKLHFSWDTAIAQALVKGPPPGDLWPPFLSLKQKPLLLVRGETSDLLSAETAARMAERHPDLTEVCVRGTPHAPTLDEPEVELAIDEFLARIDS</sequence>
<organism evidence="2 3">
    <name type="scientific">Limibacillus halophilus</name>
    <dbReference type="NCBI Taxonomy" id="1579333"/>
    <lineage>
        <taxon>Bacteria</taxon>
        <taxon>Pseudomonadati</taxon>
        <taxon>Pseudomonadota</taxon>
        <taxon>Alphaproteobacteria</taxon>
        <taxon>Rhodospirillales</taxon>
        <taxon>Rhodovibrionaceae</taxon>
        <taxon>Limibacillus</taxon>
    </lineage>
</organism>
<accession>A0A839SNT1</accession>
<keyword evidence="3" id="KW-1185">Reference proteome</keyword>
<proteinExistence type="predicted"/>
<feature type="domain" description="AB hydrolase-1" evidence="1">
    <location>
        <begin position="32"/>
        <end position="275"/>
    </location>
</feature>
<dbReference type="Pfam" id="PF12697">
    <property type="entry name" value="Abhydrolase_6"/>
    <property type="match status" value="1"/>
</dbReference>